<gene>
    <name evidence="3" type="primary">mobB_1</name>
    <name evidence="3" type="ORF">GCM10023187_52440</name>
</gene>
<evidence type="ECO:0000313" key="3">
    <source>
        <dbReference type="EMBL" id="GAA4418745.1"/>
    </source>
</evidence>
<keyword evidence="4" id="KW-1185">Reference proteome</keyword>
<evidence type="ECO:0000313" key="4">
    <source>
        <dbReference type="Proteomes" id="UP001500936"/>
    </source>
</evidence>
<organism evidence="3 4">
    <name type="scientific">Nibrella viscosa</name>
    <dbReference type="NCBI Taxonomy" id="1084524"/>
    <lineage>
        <taxon>Bacteria</taxon>
        <taxon>Pseudomonadati</taxon>
        <taxon>Bacteroidota</taxon>
        <taxon>Cytophagia</taxon>
        <taxon>Cytophagales</taxon>
        <taxon>Spirosomataceae</taxon>
        <taxon>Nibrella</taxon>
    </lineage>
</organism>
<proteinExistence type="predicted"/>
<feature type="domain" description="MobA/VirD2-like nuclease" evidence="2">
    <location>
        <begin position="17"/>
        <end position="151"/>
    </location>
</feature>
<sequence length="477" mass="55269">MVVRVTTGKSVAGAVLYNERKVQKGSAERIQISNYPDEEAAQQYLKHRIEILETYARFNERISKPGSHFSLSFHPSETIPDAQLRTLASEFLQEIQYGKQPYLVYRHDDTNHPHIHIVTVSVDINGNKISDSFLKQRINSTRQELEIRHGLVRAEEVRLGKKVKQVLQKSPFQPEAKAELNEAVRRLYEEYGYSSLQEFSQLLKANRIQLNRVGGSQDGKPLRGLTYQLTDGEKPISPPIKASALPFTPTLYKLEKQFKSNRRRKEQGVAEIRQTLKTALASHTLSSNEELKEVLFKQRIDLIDHTQDYFYLDRQRKLIYSANELGKDYTKEGLSNRFNKTDKPQTTLTREEAKALAARVTYHYRQFQENNPLKFESQVTEHFPNTYQVECIRAEGYPEEIAKVAVNSFERHKLSQITNLKEQRDVEQRNSEDLNWVDALGSTTELITLIDEATDTRRQKPMYSQKLKNTGSRKRPR</sequence>
<evidence type="ECO:0000259" key="2">
    <source>
        <dbReference type="Pfam" id="PF03432"/>
    </source>
</evidence>
<dbReference type="RefSeq" id="WP_345271030.1">
    <property type="nucleotide sequence ID" value="NZ_BAABHB010000017.1"/>
</dbReference>
<comment type="caution">
    <text evidence="3">The sequence shown here is derived from an EMBL/GenBank/DDBJ whole genome shotgun (WGS) entry which is preliminary data.</text>
</comment>
<accession>A0ABP8KXL8</accession>
<evidence type="ECO:0000256" key="1">
    <source>
        <dbReference type="SAM" id="MobiDB-lite"/>
    </source>
</evidence>
<protein>
    <submittedName>
        <fullName evidence="3">Conjugal transfer protein MobB</fullName>
    </submittedName>
</protein>
<feature type="region of interest" description="Disordered" evidence="1">
    <location>
        <begin position="457"/>
        <end position="477"/>
    </location>
</feature>
<dbReference type="InterPro" id="IPR005094">
    <property type="entry name" value="Endonuclease_MobA/VirD2"/>
</dbReference>
<dbReference type="Proteomes" id="UP001500936">
    <property type="component" value="Unassembled WGS sequence"/>
</dbReference>
<dbReference type="EMBL" id="BAABHB010000017">
    <property type="protein sequence ID" value="GAA4418745.1"/>
    <property type="molecule type" value="Genomic_DNA"/>
</dbReference>
<name>A0ABP8KXL8_9BACT</name>
<dbReference type="Pfam" id="PF03432">
    <property type="entry name" value="Relaxase"/>
    <property type="match status" value="1"/>
</dbReference>
<reference evidence="4" key="1">
    <citation type="journal article" date="2019" name="Int. J. Syst. Evol. Microbiol.">
        <title>The Global Catalogue of Microorganisms (GCM) 10K type strain sequencing project: providing services to taxonomists for standard genome sequencing and annotation.</title>
        <authorList>
            <consortium name="The Broad Institute Genomics Platform"/>
            <consortium name="The Broad Institute Genome Sequencing Center for Infectious Disease"/>
            <person name="Wu L."/>
            <person name="Ma J."/>
        </authorList>
    </citation>
    <scope>NUCLEOTIDE SEQUENCE [LARGE SCALE GENOMIC DNA]</scope>
    <source>
        <strain evidence="4">JCM 17925</strain>
    </source>
</reference>